<protein>
    <submittedName>
        <fullName evidence="1">Uncharacterized protein</fullName>
    </submittedName>
</protein>
<dbReference type="AlphaFoldDB" id="A0A1H2PY79"/>
<proteinExistence type="predicted"/>
<reference evidence="1 2" key="1">
    <citation type="submission" date="2016-10" db="EMBL/GenBank/DDBJ databases">
        <authorList>
            <person name="de Groot N.N."/>
        </authorList>
    </citation>
    <scope>NUCLEOTIDE SEQUENCE [LARGE SCALE GENOMIC DNA]</scope>
    <source>
        <strain evidence="1 2">Z-7982</strain>
    </source>
</reference>
<sequence length="31" mass="3382">MDAKVRPVSNCTIGNNIFDMNGNTLIGPLIY</sequence>
<dbReference type="EMBL" id="FNMU01000001">
    <property type="protein sequence ID" value="SDV99528.1"/>
    <property type="molecule type" value="Genomic_DNA"/>
</dbReference>
<dbReference type="Proteomes" id="UP000198669">
    <property type="component" value="Unassembled WGS sequence"/>
</dbReference>
<evidence type="ECO:0000313" key="1">
    <source>
        <dbReference type="EMBL" id="SDV99528.1"/>
    </source>
</evidence>
<evidence type="ECO:0000313" key="2">
    <source>
        <dbReference type="Proteomes" id="UP000198669"/>
    </source>
</evidence>
<gene>
    <name evidence="1" type="ORF">SAMN04515625_0028</name>
</gene>
<organism evidence="1 2">
    <name type="scientific">Methanohalophilus halophilus</name>
    <dbReference type="NCBI Taxonomy" id="2177"/>
    <lineage>
        <taxon>Archaea</taxon>
        <taxon>Methanobacteriati</taxon>
        <taxon>Methanobacteriota</taxon>
        <taxon>Stenosarchaea group</taxon>
        <taxon>Methanomicrobia</taxon>
        <taxon>Methanosarcinales</taxon>
        <taxon>Methanosarcinaceae</taxon>
        <taxon>Methanohalophilus</taxon>
    </lineage>
</organism>
<accession>A0A1H2PY79</accession>
<name>A0A1H2PY79_9EURY</name>